<dbReference type="CDD" id="cd06308">
    <property type="entry name" value="PBP1_sensor_kinase-like"/>
    <property type="match status" value="1"/>
</dbReference>
<dbReference type="GO" id="GO:0030246">
    <property type="term" value="F:carbohydrate binding"/>
    <property type="evidence" value="ECO:0007669"/>
    <property type="project" value="UniProtKB-ARBA"/>
</dbReference>
<proteinExistence type="inferred from homology"/>
<feature type="coiled-coil region" evidence="7">
    <location>
        <begin position="368"/>
        <end position="402"/>
    </location>
</feature>
<keyword evidence="8" id="KW-1133">Transmembrane helix</keyword>
<name>A0A923T7U1_9BACT</name>
<comment type="similarity">
    <text evidence="2">Belongs to the bacterial solute-binding protein 2 family.</text>
</comment>
<keyword evidence="6" id="KW-0804">Transcription</keyword>
<dbReference type="SUPFAM" id="SSF46689">
    <property type="entry name" value="Homeodomain-like"/>
    <property type="match status" value="1"/>
</dbReference>
<dbReference type="SUPFAM" id="SSF53822">
    <property type="entry name" value="Periplasmic binding protein-like I"/>
    <property type="match status" value="1"/>
</dbReference>
<accession>A0A923T7U1</accession>
<dbReference type="PANTHER" id="PTHR46847">
    <property type="entry name" value="D-ALLOSE-BINDING PERIPLASMIC PROTEIN-RELATED"/>
    <property type="match status" value="1"/>
</dbReference>
<sequence>MGNYFTIFLRLLVFLALSSCGSPAANEALPAAIKIGFSQCCNDGWRDVMNKEVMREASLHPEVSVLFRGSSNNSREQIAHIKGLIEEGIDVLLVSPNESAPLTPVLEDAYKAGIPVVLIDRKIESNLYTAFIGADNYEVGRTAGQYLAGKFPAGGNIMAIEIPETISPGMARTKGFSEGISANPGLRIVRAISDDIVFDNPDSLRRMIVDSKDIDIVFSHTDVLAEKAHSFAQENGLEDSLFFIGIDGIPGSGRGIEAVKDGILDASVLYPTGGDEAVRLIMAILQGLPYQKENKLETIVIEPSNATILHNQMKRVDKLQVMIDEEISLLASLQATYRSQRVLITVLLAALLGGFILAVSLFRSLRTKQAANASLQQKNREILESQRQLKQLAEQMAEADEVTFNEDKPFDVEYFISRIQRMLLKQQRNGGVNPEEETAASGESKLDQVLRKEELLAEDHDFLQRMAAYVEAHYADSDFKATDLCQELGVSRSHLYRKVKELMGEGVISYVENVRLRNAERLLLDTNDSIAEIAYSVGYSTPEYFAKVFKARYQLSPSGFRDRHRQGT</sequence>
<dbReference type="Gene3D" id="1.10.10.60">
    <property type="entry name" value="Homeodomain-like"/>
    <property type="match status" value="1"/>
</dbReference>
<dbReference type="PRINTS" id="PR00032">
    <property type="entry name" value="HTHARAC"/>
</dbReference>
<evidence type="ECO:0000256" key="2">
    <source>
        <dbReference type="ARBA" id="ARBA00007639"/>
    </source>
</evidence>
<feature type="domain" description="HTH araC/xylS-type" evidence="10">
    <location>
        <begin position="464"/>
        <end position="563"/>
    </location>
</feature>
<dbReference type="GO" id="GO:0030313">
    <property type="term" value="C:cell envelope"/>
    <property type="evidence" value="ECO:0007669"/>
    <property type="project" value="UniProtKB-SubCell"/>
</dbReference>
<dbReference type="PROSITE" id="PS01124">
    <property type="entry name" value="HTH_ARAC_FAMILY_2"/>
    <property type="match status" value="1"/>
</dbReference>
<feature type="chain" id="PRO_5036903901" evidence="9">
    <location>
        <begin position="25"/>
        <end position="568"/>
    </location>
</feature>
<reference evidence="11" key="1">
    <citation type="submission" date="2020-08" db="EMBL/GenBank/DDBJ databases">
        <title>Lewinella bacteria from marine environments.</title>
        <authorList>
            <person name="Zhong Y."/>
        </authorList>
    </citation>
    <scope>NUCLEOTIDE SEQUENCE</scope>
    <source>
        <strain evidence="11">KCTC 42187</strain>
    </source>
</reference>
<dbReference type="InterPro" id="IPR009057">
    <property type="entry name" value="Homeodomain-like_sf"/>
</dbReference>
<evidence type="ECO:0000256" key="3">
    <source>
        <dbReference type="ARBA" id="ARBA00022729"/>
    </source>
</evidence>
<dbReference type="AlphaFoldDB" id="A0A923T7U1"/>
<keyword evidence="12" id="KW-1185">Reference proteome</keyword>
<dbReference type="InterPro" id="IPR020449">
    <property type="entry name" value="Tscrpt_reg_AraC-type_HTH"/>
</dbReference>
<dbReference type="InterPro" id="IPR025997">
    <property type="entry name" value="SBP_2_dom"/>
</dbReference>
<keyword evidence="3 9" id="KW-0732">Signal</keyword>
<evidence type="ECO:0000256" key="1">
    <source>
        <dbReference type="ARBA" id="ARBA00004196"/>
    </source>
</evidence>
<gene>
    <name evidence="11" type="ORF">H9S92_07040</name>
</gene>
<dbReference type="Gene3D" id="3.40.50.2300">
    <property type="match status" value="2"/>
</dbReference>
<keyword evidence="8" id="KW-0812">Transmembrane</keyword>
<keyword evidence="4" id="KW-0805">Transcription regulation</keyword>
<evidence type="ECO:0000256" key="9">
    <source>
        <dbReference type="SAM" id="SignalP"/>
    </source>
</evidence>
<evidence type="ECO:0000256" key="8">
    <source>
        <dbReference type="SAM" id="Phobius"/>
    </source>
</evidence>
<dbReference type="RefSeq" id="WP_187466005.1">
    <property type="nucleotide sequence ID" value="NZ_JACSIT010000083.1"/>
</dbReference>
<protein>
    <submittedName>
        <fullName evidence="11">Substrate-binding domain-containing protein</fullName>
    </submittedName>
</protein>
<dbReference type="SMART" id="SM00342">
    <property type="entry name" value="HTH_ARAC"/>
    <property type="match status" value="1"/>
</dbReference>
<evidence type="ECO:0000259" key="10">
    <source>
        <dbReference type="PROSITE" id="PS01124"/>
    </source>
</evidence>
<dbReference type="GO" id="GO:0003700">
    <property type="term" value="F:DNA-binding transcription factor activity"/>
    <property type="evidence" value="ECO:0007669"/>
    <property type="project" value="InterPro"/>
</dbReference>
<organism evidence="11 12">
    <name type="scientific">Neolewinella lacunae</name>
    <dbReference type="NCBI Taxonomy" id="1517758"/>
    <lineage>
        <taxon>Bacteria</taxon>
        <taxon>Pseudomonadati</taxon>
        <taxon>Bacteroidota</taxon>
        <taxon>Saprospiria</taxon>
        <taxon>Saprospirales</taxon>
        <taxon>Lewinellaceae</taxon>
        <taxon>Neolewinella</taxon>
    </lineage>
</organism>
<evidence type="ECO:0000256" key="7">
    <source>
        <dbReference type="SAM" id="Coils"/>
    </source>
</evidence>
<dbReference type="EMBL" id="JACSIT010000083">
    <property type="protein sequence ID" value="MBC6993909.1"/>
    <property type="molecule type" value="Genomic_DNA"/>
</dbReference>
<comment type="caution">
    <text evidence="11">The sequence shown here is derived from an EMBL/GenBank/DDBJ whole genome shotgun (WGS) entry which is preliminary data.</text>
</comment>
<dbReference type="PROSITE" id="PS00041">
    <property type="entry name" value="HTH_ARAC_FAMILY_1"/>
    <property type="match status" value="1"/>
</dbReference>
<dbReference type="Pfam" id="PF12833">
    <property type="entry name" value="HTH_18"/>
    <property type="match status" value="1"/>
</dbReference>
<feature type="signal peptide" evidence="9">
    <location>
        <begin position="1"/>
        <end position="24"/>
    </location>
</feature>
<dbReference type="Proteomes" id="UP000650081">
    <property type="component" value="Unassembled WGS sequence"/>
</dbReference>
<evidence type="ECO:0000256" key="4">
    <source>
        <dbReference type="ARBA" id="ARBA00023015"/>
    </source>
</evidence>
<evidence type="ECO:0000256" key="5">
    <source>
        <dbReference type="ARBA" id="ARBA00023125"/>
    </source>
</evidence>
<dbReference type="GO" id="GO:0043565">
    <property type="term" value="F:sequence-specific DNA binding"/>
    <property type="evidence" value="ECO:0007669"/>
    <property type="project" value="InterPro"/>
</dbReference>
<comment type="subcellular location">
    <subcellularLocation>
        <location evidence="1">Cell envelope</location>
    </subcellularLocation>
</comment>
<dbReference type="PANTHER" id="PTHR46847:SF3">
    <property type="entry name" value="GALACTOFURANOSE-BINDING PROTEIN YTFQ"/>
    <property type="match status" value="1"/>
</dbReference>
<keyword evidence="8" id="KW-0472">Membrane</keyword>
<keyword evidence="5" id="KW-0238">DNA-binding</keyword>
<evidence type="ECO:0000256" key="6">
    <source>
        <dbReference type="ARBA" id="ARBA00023163"/>
    </source>
</evidence>
<feature type="transmembrane region" description="Helical" evidence="8">
    <location>
        <begin position="342"/>
        <end position="362"/>
    </location>
</feature>
<dbReference type="InterPro" id="IPR018060">
    <property type="entry name" value="HTH_AraC"/>
</dbReference>
<dbReference type="InterPro" id="IPR018062">
    <property type="entry name" value="HTH_AraC-typ_CS"/>
</dbReference>
<evidence type="ECO:0000313" key="12">
    <source>
        <dbReference type="Proteomes" id="UP000650081"/>
    </source>
</evidence>
<dbReference type="Pfam" id="PF13407">
    <property type="entry name" value="Peripla_BP_4"/>
    <property type="match status" value="1"/>
</dbReference>
<keyword evidence="7" id="KW-0175">Coiled coil</keyword>
<evidence type="ECO:0000313" key="11">
    <source>
        <dbReference type="EMBL" id="MBC6993909.1"/>
    </source>
</evidence>
<dbReference type="InterPro" id="IPR028082">
    <property type="entry name" value="Peripla_BP_I"/>
</dbReference>